<comment type="similarity">
    <text evidence="2">Belongs to the DNA polymerase epsilon subunit B family.</text>
</comment>
<evidence type="ECO:0000313" key="10">
    <source>
        <dbReference type="EMBL" id="KMP08525.1"/>
    </source>
</evidence>
<evidence type="ECO:0000256" key="5">
    <source>
        <dbReference type="ARBA" id="ARBA00023125"/>
    </source>
</evidence>
<feature type="domain" description="DNA polymerase alpha/delta/epsilon subunit B" evidence="9">
    <location>
        <begin position="412"/>
        <end position="694"/>
    </location>
</feature>
<accession>A0A0J6YLH7</accession>
<dbReference type="InterPro" id="IPR016266">
    <property type="entry name" value="POLE2"/>
</dbReference>
<evidence type="ECO:0000256" key="7">
    <source>
        <dbReference type="ARBA" id="ARBA00032930"/>
    </source>
</evidence>
<organism evidence="10 11">
    <name type="scientific">Coccidioides immitis RMSCC 2394</name>
    <dbReference type="NCBI Taxonomy" id="404692"/>
    <lineage>
        <taxon>Eukaryota</taxon>
        <taxon>Fungi</taxon>
        <taxon>Dikarya</taxon>
        <taxon>Ascomycota</taxon>
        <taxon>Pezizomycotina</taxon>
        <taxon>Eurotiomycetes</taxon>
        <taxon>Eurotiomycetidae</taxon>
        <taxon>Onygenales</taxon>
        <taxon>Onygenaceae</taxon>
        <taxon>Coccidioides</taxon>
    </lineage>
</organism>
<evidence type="ECO:0000256" key="4">
    <source>
        <dbReference type="ARBA" id="ARBA00022705"/>
    </source>
</evidence>
<dbReference type="InterPro" id="IPR007185">
    <property type="entry name" value="DNA_pol_a/d/e_bsu"/>
</dbReference>
<proteinExistence type="inferred from homology"/>
<keyword evidence="4" id="KW-0235">DNA replication</keyword>
<name>A0A0J6YLH7_COCIT</name>
<comment type="subcellular location">
    <subcellularLocation>
        <location evidence="1">Nucleus</location>
    </subcellularLocation>
</comment>
<dbReference type="GO" id="GO:0006261">
    <property type="term" value="P:DNA-templated DNA replication"/>
    <property type="evidence" value="ECO:0007669"/>
    <property type="project" value="InterPro"/>
</dbReference>
<dbReference type="GO" id="GO:0003677">
    <property type="term" value="F:DNA binding"/>
    <property type="evidence" value="ECO:0007669"/>
    <property type="project" value="UniProtKB-KW"/>
</dbReference>
<evidence type="ECO:0000256" key="8">
    <source>
        <dbReference type="SAM" id="MobiDB-lite"/>
    </source>
</evidence>
<protein>
    <recommendedName>
        <fullName evidence="3">DNA polymerase epsilon subunit B</fullName>
    </recommendedName>
    <alternativeName>
        <fullName evidence="7">DNA polymerase II subunit 2</fullName>
    </alternativeName>
</protein>
<dbReference type="OrthoDB" id="10254730at2759"/>
<sequence>MKKSQQASLPVLLPPSLLRPIVFRIFTRKHSLSVTSASLETLARFVGSNCGCGWREQGLAELLLDEVARNWKHAGGGLIVEEVKEPSLHTILEDLGSRISNGRILPLPQNIPEHNPMESNPKNEGKCHSSTEMSYPLDDRSKSIDLQGGVCEDNIFSPNDPRQWIRVVNAFDQPRLLYNMDKRNFALSPSSASVFPSSSSRIDAFRDRYNRVYQRVLRNSAFRQPSTVSRQSRQLESSTSSTNKGSYSLTFVSSLQGRPGTSHLLLGLLHLSPIGGFCLSDLTGSVALDLRFAKGVPEGETWFVPGMVLLVDGIYEEQTSSGPLPSISGGIGGNIGGRFVALSVAGPPCERRELSLETNSSSDHSSAPIGGFGWTDFLGVGSRRAEGNRMRQIKQQCFETSSPISAHARTQIALMSDVNLNNPKTLQGLSNVLQVYNNLPIERTPLAFVLIGDFAQQAIMTGKEGACSVTYKGLFDRLAIILSNCSRLLQNSTFIFVPGDNDPWASNFCAGAAPPVPRGPIPDLFTSRVRRAFTVANAETQSCRAAHRGGEAIWTSNPARLSIFGPVQELVIFRDDISERLRRMALNFRDGSCQEPISAMPVGHSKNERHHDTYTDDMASDFRATAPDLERSRPTENNRIKENVGNVAARKLVKSILDQGHLSPFPTTTRAVFWDHASALYLYPLPTCLILADTSTGPFSVTYEGCHVLNPGKFVTDSAPNKVTWAEYDISTCKSCIREEQF</sequence>
<dbReference type="GO" id="GO:0008622">
    <property type="term" value="C:epsilon DNA polymerase complex"/>
    <property type="evidence" value="ECO:0007669"/>
    <property type="project" value="InterPro"/>
</dbReference>
<evidence type="ECO:0000256" key="2">
    <source>
        <dbReference type="ARBA" id="ARBA00009560"/>
    </source>
</evidence>
<dbReference type="PANTHER" id="PTHR12708">
    <property type="entry name" value="DNA POLYMERASE EPSILON SUBUNIT B"/>
    <property type="match status" value="1"/>
</dbReference>
<keyword evidence="5" id="KW-0238">DNA-binding</keyword>
<gene>
    <name evidence="10" type="ORF">CIRG_08206</name>
</gene>
<evidence type="ECO:0000256" key="1">
    <source>
        <dbReference type="ARBA" id="ARBA00004123"/>
    </source>
</evidence>
<evidence type="ECO:0000256" key="3">
    <source>
        <dbReference type="ARBA" id="ARBA00016011"/>
    </source>
</evidence>
<dbReference type="GO" id="GO:0042276">
    <property type="term" value="P:error-prone translesion synthesis"/>
    <property type="evidence" value="ECO:0007669"/>
    <property type="project" value="TreeGrafter"/>
</dbReference>
<feature type="region of interest" description="Disordered" evidence="8">
    <location>
        <begin position="224"/>
        <end position="244"/>
    </location>
</feature>
<dbReference type="STRING" id="404692.A0A0J6YLH7"/>
<evidence type="ECO:0000259" key="9">
    <source>
        <dbReference type="Pfam" id="PF04042"/>
    </source>
</evidence>
<dbReference type="PANTHER" id="PTHR12708:SF0">
    <property type="entry name" value="DNA POLYMERASE EPSILON SUBUNIT 2"/>
    <property type="match status" value="1"/>
</dbReference>
<dbReference type="AlphaFoldDB" id="A0A0J6YLH7"/>
<dbReference type="EMBL" id="DS028097">
    <property type="protein sequence ID" value="KMP08525.1"/>
    <property type="molecule type" value="Genomic_DNA"/>
</dbReference>
<dbReference type="Proteomes" id="UP000054565">
    <property type="component" value="Unassembled WGS sequence"/>
</dbReference>
<evidence type="ECO:0000313" key="11">
    <source>
        <dbReference type="Proteomes" id="UP000054565"/>
    </source>
</evidence>
<dbReference type="Pfam" id="PF04042">
    <property type="entry name" value="DNA_pol_E_B"/>
    <property type="match status" value="1"/>
</dbReference>
<reference evidence="11" key="1">
    <citation type="journal article" date="2010" name="Genome Res.">
        <title>Population genomic sequencing of Coccidioides fungi reveals recent hybridization and transposon control.</title>
        <authorList>
            <person name="Neafsey D.E."/>
            <person name="Barker B.M."/>
            <person name="Sharpton T.J."/>
            <person name="Stajich J.E."/>
            <person name="Park D.J."/>
            <person name="Whiston E."/>
            <person name="Hung C.-Y."/>
            <person name="McMahan C."/>
            <person name="White J."/>
            <person name="Sykes S."/>
            <person name="Heiman D."/>
            <person name="Young S."/>
            <person name="Zeng Q."/>
            <person name="Abouelleil A."/>
            <person name="Aftuck L."/>
            <person name="Bessette D."/>
            <person name="Brown A."/>
            <person name="FitzGerald M."/>
            <person name="Lui A."/>
            <person name="Macdonald J.P."/>
            <person name="Priest M."/>
            <person name="Orbach M.J."/>
            <person name="Galgiani J.N."/>
            <person name="Kirkland T.N."/>
            <person name="Cole G.T."/>
            <person name="Birren B.W."/>
            <person name="Henn M.R."/>
            <person name="Taylor J.W."/>
            <person name="Rounsley S.D."/>
        </authorList>
    </citation>
    <scope>NUCLEOTIDE SEQUENCE [LARGE SCALE GENOMIC DNA]</scope>
    <source>
        <strain evidence="11">RMSCC 2394</strain>
    </source>
</reference>
<keyword evidence="6" id="KW-0539">Nucleus</keyword>
<feature type="compositionally biased region" description="Polar residues" evidence="8">
    <location>
        <begin position="224"/>
        <end position="236"/>
    </location>
</feature>
<feature type="region of interest" description="Disordered" evidence="8">
    <location>
        <begin position="111"/>
        <end position="133"/>
    </location>
</feature>
<evidence type="ECO:0000256" key="6">
    <source>
        <dbReference type="ARBA" id="ARBA00023242"/>
    </source>
</evidence>